<sequence>MADEPLGRMIIELGLDDSEFGKGLQGAQRKAKYAMAEMKSNMSFMSAWGNQTQVLQTKMTGLSRAIEAQAGVVKKQREQFENSRTKLGEATGATGKYATQLQNATAKLNSLQGQLRKTAGELAVVQTKTQGITGVMNKVGTAATAVGAKLSSIGKAATTGLTIPIAAGLGYAAKSAIDFNSQIAALGPLLTNGEKVTGRFKTQLNQLGDSSLKWSKQYGLSTTEINDAMSELVKRGYNASQVIGAMPSILNATKASGEGMGTVMQATASIVEQFGLTSKTTAGAMKNTQLVADSLTYAANATAAGFGDLSEAMSFVGPVAHSLGLSVQETAAAIGALSQQGIEGQKAGTGLRGILTSLIKPTKSQDEAFRSMGIGAKRLQEDSHNLPQLIDDIQKGTAHASKAERGRALALAFGKQQQSAANALVEYGSTKLRELTKATNESGGATKRVADQLNDTQANKIKRFQSSLQALAISFGQKLLPTLMPITENLTDLINKFSELDSGTQQVILKTALAVAAFGPLNSVLGGMSKVFGGANTGFVKMASSIAKFVATHRQLSDVTEALGGLGSKATSTERAFKPLGDTVGKTVGKFTVSGSAASAAGDKLGEAANVATKAGGSFTLFGKALTVSAGEAGVLGTALTPLGAGIGIATLAIGAGITAWELWGKQAYQSSVETDSWGTSVGRTADSSLRKFQNFNTEASQALAGFSTSAKASAKEASDAFASMYRTIHQSSKDTNSQLQKSLNELPSSVRQYLQGGINEQKKANNQAVAEASQVAKNVNSIRVKASKENRDLTADESQYILNGQKRMNDLEVATLNVSAAKKKTILRTLNGDIKGLNKDQLFDSFNSLSQGLEKENQKYAQQKSIIEDLYNNGKISADKYASAMRLLDDNHSQMTDQMVANLYKLMKATGDNSGQIERSFKAMGVSMGQVKDALRNTAKTGSTSLNNIADTASKMSSTAKKAGETWNSIVLDPKTGEVKTNLQKVLNDTAKTDAGWKKLRFAAKNAKISSNVRAEIGIAAIENGRWEHLSWSDKYAMIRNNADATMVQVLETNGKWNTLTFKQKEAIISAKGGKELSDAVFQAGIWNSLNLKDIEAMVTTKGVSSFIDALDKMKIWQGLTPKEQLAIVQTKGTAGLADLILKYGGWQRLPDTEKKVLMNDSQFMAELQRAAESGNSFAAKELLKIIGADNTGFNQGMSNANAAANSFGKTPAKKPIDADTKPLDTKFKNLLSPNYFGSKSATVPVDANTANADSKIKQTKANAGGKVTLKVDPKNSIETISSVASAIKKVPNRKPDINVNGHDSKSKAEGIHRAIKGIPNRNPDVNLNGHGSREKAAGIRDTIRQIPVRKDSDIYITTHKTTITETRHKRAGGDDNFVGGDAIVNDQKGSTFRELIHLPNGRAFIPRGRNVLLRNLPKATKIVPAPTTAKMFQGLPQFANGLNIPANATPVRIVRDLTDRIADSGTNGLSIAQSIVAGNTDNNNGKLIDEMVKANSMLQYIITLLTPMSSGSDAPAPINTNQVLRALASALGPYSHYISANSKRTGGLI</sequence>
<protein>
    <submittedName>
        <fullName evidence="3">Prophage protein</fullName>
    </submittedName>
</protein>
<feature type="domain" description="Phage tail tape measure protein" evidence="2">
    <location>
        <begin position="209"/>
        <end position="414"/>
    </location>
</feature>
<keyword evidence="1" id="KW-1188">Viral release from host cell</keyword>
<dbReference type="PATRIC" id="fig|1122147.4.peg.1049"/>
<dbReference type="eggNOG" id="COG5283">
    <property type="taxonomic scope" value="Bacteria"/>
</dbReference>
<evidence type="ECO:0000259" key="2">
    <source>
        <dbReference type="Pfam" id="PF10145"/>
    </source>
</evidence>
<accession>A0A0R1XQB6</accession>
<gene>
    <name evidence="3" type="ORF">FC91_GL001014</name>
</gene>
<organism evidence="3 4">
    <name type="scientific">Schleiferilactobacillus harbinensis DSM 16991</name>
    <dbReference type="NCBI Taxonomy" id="1122147"/>
    <lineage>
        <taxon>Bacteria</taxon>
        <taxon>Bacillati</taxon>
        <taxon>Bacillota</taxon>
        <taxon>Bacilli</taxon>
        <taxon>Lactobacillales</taxon>
        <taxon>Lactobacillaceae</taxon>
        <taxon>Schleiferilactobacillus</taxon>
    </lineage>
</organism>
<comment type="caution">
    <text evidence="3">The sequence shown here is derived from an EMBL/GenBank/DDBJ whole genome shotgun (WGS) entry which is preliminary data.</text>
</comment>
<dbReference type="RefSeq" id="WP_051225319.1">
    <property type="nucleotide sequence ID" value="NZ_AUEH01000027.1"/>
</dbReference>
<dbReference type="OrthoDB" id="2137849at2"/>
<evidence type="ECO:0000256" key="1">
    <source>
        <dbReference type="ARBA" id="ARBA00022612"/>
    </source>
</evidence>
<dbReference type="NCBIfam" id="TIGR01760">
    <property type="entry name" value="tape_meas_TP901"/>
    <property type="match status" value="1"/>
</dbReference>
<dbReference type="Pfam" id="PF10145">
    <property type="entry name" value="PhageMin_Tail"/>
    <property type="match status" value="1"/>
</dbReference>
<evidence type="ECO:0000313" key="4">
    <source>
        <dbReference type="Proteomes" id="UP000050949"/>
    </source>
</evidence>
<dbReference type="PANTHER" id="PTHR37813:SF1">
    <property type="entry name" value="FELS-2 PROPHAGE PROTEIN"/>
    <property type="match status" value="1"/>
</dbReference>
<name>A0A0R1XQB6_9LACO</name>
<reference evidence="3 4" key="1">
    <citation type="journal article" date="2015" name="Genome Announc.">
        <title>Expanding the biotechnology potential of lactobacilli through comparative genomics of 213 strains and associated genera.</title>
        <authorList>
            <person name="Sun Z."/>
            <person name="Harris H.M."/>
            <person name="McCann A."/>
            <person name="Guo C."/>
            <person name="Argimon S."/>
            <person name="Zhang W."/>
            <person name="Yang X."/>
            <person name="Jeffery I.B."/>
            <person name="Cooney J.C."/>
            <person name="Kagawa T.F."/>
            <person name="Liu W."/>
            <person name="Song Y."/>
            <person name="Salvetti E."/>
            <person name="Wrobel A."/>
            <person name="Rasinkangas P."/>
            <person name="Parkhill J."/>
            <person name="Rea M.C."/>
            <person name="O'Sullivan O."/>
            <person name="Ritari J."/>
            <person name="Douillard F.P."/>
            <person name="Paul Ross R."/>
            <person name="Yang R."/>
            <person name="Briner A.E."/>
            <person name="Felis G.E."/>
            <person name="de Vos W.M."/>
            <person name="Barrangou R."/>
            <person name="Klaenhammer T.R."/>
            <person name="Caufield P.W."/>
            <person name="Cui Y."/>
            <person name="Zhang H."/>
            <person name="O'Toole P.W."/>
        </authorList>
    </citation>
    <scope>NUCLEOTIDE SEQUENCE [LARGE SCALE GENOMIC DNA]</scope>
    <source>
        <strain evidence="3 4">DSM 16991</strain>
    </source>
</reference>
<dbReference type="PANTHER" id="PTHR37813">
    <property type="entry name" value="FELS-2 PROPHAGE PROTEIN"/>
    <property type="match status" value="1"/>
</dbReference>
<dbReference type="EMBL" id="AZFW01000017">
    <property type="protein sequence ID" value="KRM29190.1"/>
    <property type="molecule type" value="Genomic_DNA"/>
</dbReference>
<dbReference type="InterPro" id="IPR010090">
    <property type="entry name" value="Phage_tape_meas"/>
</dbReference>
<dbReference type="Proteomes" id="UP000050949">
    <property type="component" value="Unassembled WGS sequence"/>
</dbReference>
<proteinExistence type="predicted"/>
<evidence type="ECO:0000313" key="3">
    <source>
        <dbReference type="EMBL" id="KRM29190.1"/>
    </source>
</evidence>